<name>A0A8S1YLZ1_PAROT</name>
<dbReference type="OrthoDB" id="7875889at2759"/>
<feature type="repeat" description="WD" evidence="1">
    <location>
        <begin position="360"/>
        <end position="401"/>
    </location>
</feature>
<evidence type="ECO:0000313" key="2">
    <source>
        <dbReference type="EMBL" id="CAD8214568.1"/>
    </source>
</evidence>
<dbReference type="PROSITE" id="PS00678">
    <property type="entry name" value="WD_REPEATS_1"/>
    <property type="match status" value="4"/>
</dbReference>
<dbReference type="SMART" id="SM00320">
    <property type="entry name" value="WD40"/>
    <property type="match status" value="5"/>
</dbReference>
<evidence type="ECO:0000256" key="1">
    <source>
        <dbReference type="PROSITE-ProRule" id="PRU00221"/>
    </source>
</evidence>
<dbReference type="InterPro" id="IPR001680">
    <property type="entry name" value="WD40_rpt"/>
</dbReference>
<accession>A0A8S1YLZ1</accession>
<evidence type="ECO:0008006" key="4">
    <source>
        <dbReference type="Google" id="ProtNLM"/>
    </source>
</evidence>
<comment type="caution">
    <text evidence="2">The sequence shown here is derived from an EMBL/GenBank/DDBJ whole genome shotgun (WGS) entry which is preliminary data.</text>
</comment>
<dbReference type="PROSITE" id="PS50082">
    <property type="entry name" value="WD_REPEATS_2"/>
    <property type="match status" value="5"/>
</dbReference>
<feature type="repeat" description="WD" evidence="1">
    <location>
        <begin position="276"/>
        <end position="317"/>
    </location>
</feature>
<keyword evidence="3" id="KW-1185">Reference proteome</keyword>
<dbReference type="Pfam" id="PF00400">
    <property type="entry name" value="WD40"/>
    <property type="match status" value="5"/>
</dbReference>
<dbReference type="AlphaFoldDB" id="A0A8S1YLZ1"/>
<feature type="repeat" description="WD" evidence="1">
    <location>
        <begin position="318"/>
        <end position="359"/>
    </location>
</feature>
<dbReference type="Proteomes" id="UP000683925">
    <property type="component" value="Unassembled WGS sequence"/>
</dbReference>
<proteinExistence type="predicted"/>
<dbReference type="CDD" id="cd00200">
    <property type="entry name" value="WD40"/>
    <property type="match status" value="1"/>
</dbReference>
<protein>
    <recommendedName>
        <fullName evidence="4">WD-40 repeat protein</fullName>
    </recommendedName>
</protein>
<evidence type="ECO:0000313" key="3">
    <source>
        <dbReference type="Proteomes" id="UP000683925"/>
    </source>
</evidence>
<gene>
    <name evidence="2" type="ORF">POCTA_138.1.T1820011</name>
</gene>
<feature type="repeat" description="WD" evidence="1">
    <location>
        <begin position="234"/>
        <end position="275"/>
    </location>
</feature>
<feature type="repeat" description="WD" evidence="1">
    <location>
        <begin position="192"/>
        <end position="233"/>
    </location>
</feature>
<dbReference type="PROSITE" id="PS50294">
    <property type="entry name" value="WD_REPEATS_REGION"/>
    <property type="match status" value="5"/>
</dbReference>
<dbReference type="EMBL" id="CAJJDP010000186">
    <property type="protein sequence ID" value="CAD8214568.1"/>
    <property type="molecule type" value="Genomic_DNA"/>
</dbReference>
<dbReference type="OMA" id="QHEVHSI"/>
<dbReference type="InterPro" id="IPR019775">
    <property type="entry name" value="WD40_repeat_CS"/>
</dbReference>
<keyword evidence="1" id="KW-0853">WD repeat</keyword>
<organism evidence="2 3">
    <name type="scientific">Paramecium octaurelia</name>
    <dbReference type="NCBI Taxonomy" id="43137"/>
    <lineage>
        <taxon>Eukaryota</taxon>
        <taxon>Sar</taxon>
        <taxon>Alveolata</taxon>
        <taxon>Ciliophora</taxon>
        <taxon>Intramacronucleata</taxon>
        <taxon>Oligohymenophorea</taxon>
        <taxon>Peniculida</taxon>
        <taxon>Parameciidae</taxon>
        <taxon>Paramecium</taxon>
    </lineage>
</organism>
<reference evidence="2" key="1">
    <citation type="submission" date="2021-01" db="EMBL/GenBank/DDBJ databases">
        <authorList>
            <consortium name="Genoscope - CEA"/>
            <person name="William W."/>
        </authorList>
    </citation>
    <scope>NUCLEOTIDE SEQUENCE</scope>
</reference>
<sequence>MKEIKQVYNRKEDLYQVLNQTKYFDGSYLNELLSMLRNKKITNCLECFKNYTQFQFITSMIKNVSEIEFNKKNYSTENHDQMRKGLKKQISYDQQMIEFVKFLVRLTAIDERFIQSGSNALNLLVEMKVDLREQSFENIRNRDTSLVGENFVRCNFNGSEFDNVDISGMNLNQAQLFNCQWKNIKIHELNKLDGHSSTIYSICYSPDGTILASGSADKSIRLWDVKIGQQIAKLDGHQHEVHSISYSPDGITLASGSFDKSIRLWDVMTAQEKTKLDGHQYEVHSICYSPDGTTLATGSSDYSIRLWDVKTGQQRAKLDGHSDYVRTICYSPDGTTLASDNDDKSIRLWDVKTEQQKAKLDGHSSAVYSVNFSPDGNTLASGSYDSSIRLWNIKTSKEILQSDSSYKGLLAQFNKPLHSNSFLQNVNPDLTILKICQNPLFEASGTLILQGKFINHQGNDLKPQFKSKGICFLEDFKQK</sequence>
<dbReference type="PANTHER" id="PTHR45333:SF1">
    <property type="entry name" value="CHROMOSOME UNDETERMINED SCAFFOLD_625, WHOLE GENOME SHOTGUN SEQUENCE"/>
    <property type="match status" value="1"/>
</dbReference>
<dbReference type="PANTHER" id="PTHR45333">
    <property type="entry name" value="MEMBRANE PROTEIN-RELATED"/>
    <property type="match status" value="1"/>
</dbReference>